<comment type="subcellular location">
    <subcellularLocation>
        <location evidence="1 12">Mitochondrion membrane</location>
        <topology evidence="1 12">Single-pass membrane protein</topology>
    </subcellularLocation>
</comment>
<dbReference type="InterPro" id="IPR001421">
    <property type="entry name" value="ATP8_metazoa"/>
</dbReference>
<comment type="subunit">
    <text evidence="3">F-type ATPases have 2 components, CF(1) - the catalytic core - and CF(0) - the membrane proton channel.</text>
</comment>
<keyword evidence="5 12" id="KW-0138">CF(0)</keyword>
<dbReference type="EMBL" id="MH922966">
    <property type="protein sequence ID" value="QHD18522.1"/>
    <property type="molecule type" value="Genomic_DNA"/>
</dbReference>
<evidence type="ECO:0000256" key="9">
    <source>
        <dbReference type="ARBA" id="ARBA00023065"/>
    </source>
</evidence>
<evidence type="ECO:0000256" key="2">
    <source>
        <dbReference type="ARBA" id="ARBA00008892"/>
    </source>
</evidence>
<reference evidence="15" key="1">
    <citation type="submission" date="2017-09" db="EMBL/GenBank/DDBJ databases">
        <title>The complete mitochondrial genome of Trogoderma variabile (Coleoptera,Dermestidae).</title>
        <authorList>
            <person name="Zheng S."/>
            <person name="Yang W."/>
        </authorList>
    </citation>
    <scope>NUCLEOTIDE SEQUENCE</scope>
</reference>
<dbReference type="GO" id="GO:0015078">
    <property type="term" value="F:proton transmembrane transporter activity"/>
    <property type="evidence" value="ECO:0007669"/>
    <property type="project" value="InterPro"/>
</dbReference>
<dbReference type="GO" id="GO:0045259">
    <property type="term" value="C:proton-transporting ATP synthase complex"/>
    <property type="evidence" value="ECO:0007669"/>
    <property type="project" value="UniProtKB-KW"/>
</dbReference>
<keyword evidence="9 12" id="KW-0406">Ion transport</keyword>
<evidence type="ECO:0000256" key="1">
    <source>
        <dbReference type="ARBA" id="ARBA00004304"/>
    </source>
</evidence>
<dbReference type="GO" id="GO:0031966">
    <property type="term" value="C:mitochondrial membrane"/>
    <property type="evidence" value="ECO:0007669"/>
    <property type="project" value="UniProtKB-SubCell"/>
</dbReference>
<evidence type="ECO:0000256" key="8">
    <source>
        <dbReference type="ARBA" id="ARBA00022989"/>
    </source>
</evidence>
<keyword evidence="6 12" id="KW-0812">Transmembrane</keyword>
<keyword evidence="4 12" id="KW-0813">Transport</keyword>
<accession>A0A6B9MKN8</accession>
<geneLocation type="mitochondrion" evidence="14"/>
<dbReference type="Pfam" id="PF00895">
    <property type="entry name" value="ATP-synt_8"/>
    <property type="match status" value="1"/>
</dbReference>
<keyword evidence="7 12" id="KW-0375">Hydrogen ion transport</keyword>
<evidence type="ECO:0000256" key="6">
    <source>
        <dbReference type="ARBA" id="ARBA00022692"/>
    </source>
</evidence>
<evidence type="ECO:0000313" key="15">
    <source>
        <dbReference type="EMBL" id="QLI42485.1"/>
    </source>
</evidence>
<evidence type="ECO:0000256" key="3">
    <source>
        <dbReference type="ARBA" id="ARBA00011291"/>
    </source>
</evidence>
<keyword evidence="11 13" id="KW-0472">Membrane</keyword>
<proteinExistence type="inferred from homology"/>
<comment type="similarity">
    <text evidence="2 12">Belongs to the ATPase protein 8 family.</text>
</comment>
<evidence type="ECO:0000256" key="4">
    <source>
        <dbReference type="ARBA" id="ARBA00022448"/>
    </source>
</evidence>
<dbReference type="GO" id="GO:0015986">
    <property type="term" value="P:proton motive force-driven ATP synthesis"/>
    <property type="evidence" value="ECO:0007669"/>
    <property type="project" value="InterPro"/>
</dbReference>
<gene>
    <name evidence="14" type="primary">atp8</name>
    <name evidence="15" type="synonym">ATP8</name>
</gene>
<organism evidence="14">
    <name type="scientific">Trogoderma variabile</name>
    <dbReference type="NCBI Taxonomy" id="888089"/>
    <lineage>
        <taxon>Eukaryota</taxon>
        <taxon>Metazoa</taxon>
        <taxon>Ecdysozoa</taxon>
        <taxon>Arthropoda</taxon>
        <taxon>Hexapoda</taxon>
        <taxon>Insecta</taxon>
        <taxon>Pterygota</taxon>
        <taxon>Neoptera</taxon>
        <taxon>Endopterygota</taxon>
        <taxon>Coleoptera</taxon>
        <taxon>Polyphaga</taxon>
        <taxon>Bostrichiformia</taxon>
        <taxon>Dermestidae</taxon>
        <taxon>Megatominae</taxon>
        <taxon>Trogoderma</taxon>
    </lineage>
</organism>
<reference evidence="14" key="2">
    <citation type="submission" date="2018-09" db="EMBL/GenBank/DDBJ databases">
        <title>Sequencing and analysis of the mitochondrial genome of Trogoderma variabile.</title>
        <authorList>
            <person name="Pang Y."/>
        </authorList>
    </citation>
    <scope>NUCLEOTIDE SEQUENCE</scope>
</reference>
<protein>
    <recommendedName>
        <fullName evidence="12">ATP synthase complex subunit 8</fullName>
    </recommendedName>
</protein>
<evidence type="ECO:0000256" key="10">
    <source>
        <dbReference type="ARBA" id="ARBA00023128"/>
    </source>
</evidence>
<keyword evidence="8 13" id="KW-1133">Transmembrane helix</keyword>
<evidence type="ECO:0000256" key="7">
    <source>
        <dbReference type="ARBA" id="ARBA00022781"/>
    </source>
</evidence>
<evidence type="ECO:0000256" key="5">
    <source>
        <dbReference type="ARBA" id="ARBA00022547"/>
    </source>
</evidence>
<dbReference type="EMBL" id="MG011537">
    <property type="protein sequence ID" value="QLI42485.1"/>
    <property type="molecule type" value="Genomic_DNA"/>
</dbReference>
<evidence type="ECO:0000313" key="14">
    <source>
        <dbReference type="EMBL" id="QHD18522.1"/>
    </source>
</evidence>
<evidence type="ECO:0000256" key="13">
    <source>
        <dbReference type="SAM" id="Phobius"/>
    </source>
</evidence>
<name>A0A6B9MKN8_9COLE</name>
<feature type="transmembrane region" description="Helical" evidence="13">
    <location>
        <begin position="12"/>
        <end position="32"/>
    </location>
</feature>
<keyword evidence="10 12" id="KW-0496">Mitochondrion</keyword>
<evidence type="ECO:0000256" key="11">
    <source>
        <dbReference type="ARBA" id="ARBA00023136"/>
    </source>
</evidence>
<sequence length="51" mass="6066">MPQMAPMNWLSLFIVFSITLMIMNSMNFFSNLNTPKSTLIKKINIKTNWKW</sequence>
<evidence type="ECO:0000256" key="12">
    <source>
        <dbReference type="RuleBase" id="RU003661"/>
    </source>
</evidence>
<dbReference type="AlphaFoldDB" id="A0A6B9MKN8"/>